<reference evidence="2 3" key="1">
    <citation type="submission" date="2013-08" db="EMBL/GenBank/DDBJ databases">
        <authorList>
            <person name="Durkin A.S."/>
            <person name="Haft D.R."/>
            <person name="McCorrison J."/>
            <person name="Torralba M."/>
            <person name="Gillis M."/>
            <person name="Haft D.H."/>
            <person name="Methe B."/>
            <person name="Sutton G."/>
            <person name="Nelson K.E."/>
        </authorList>
    </citation>
    <scope>NUCLEOTIDE SEQUENCE [LARGE SCALE GENOMIC DNA]</scope>
    <source>
        <strain evidence="2 3">F0068</strain>
    </source>
</reference>
<evidence type="ECO:0000256" key="1">
    <source>
        <dbReference type="SAM" id="Phobius"/>
    </source>
</evidence>
<feature type="transmembrane region" description="Helical" evidence="1">
    <location>
        <begin position="131"/>
        <end position="148"/>
    </location>
</feature>
<feature type="transmembrane region" description="Helical" evidence="1">
    <location>
        <begin position="833"/>
        <end position="851"/>
    </location>
</feature>
<keyword evidence="1" id="KW-1133">Transmembrane helix</keyword>
<proteinExistence type="predicted"/>
<feature type="transmembrane region" description="Helical" evidence="1">
    <location>
        <begin position="180"/>
        <end position="197"/>
    </location>
</feature>
<evidence type="ECO:0000313" key="3">
    <source>
        <dbReference type="Proteomes" id="UP000016600"/>
    </source>
</evidence>
<dbReference type="PATRIC" id="fig|1081904.3.peg.658"/>
<feature type="transmembrane region" description="Helical" evidence="1">
    <location>
        <begin position="38"/>
        <end position="56"/>
    </location>
</feature>
<feature type="transmembrane region" description="Helical" evidence="1">
    <location>
        <begin position="527"/>
        <end position="544"/>
    </location>
</feature>
<feature type="transmembrane region" description="Helical" evidence="1">
    <location>
        <begin position="431"/>
        <end position="453"/>
    </location>
</feature>
<keyword evidence="1" id="KW-0472">Membrane</keyword>
<keyword evidence="3" id="KW-1185">Reference proteome</keyword>
<feature type="transmembrane region" description="Helical" evidence="1">
    <location>
        <begin position="367"/>
        <end position="385"/>
    </location>
</feature>
<comment type="caution">
    <text evidence="2">The sequence shown here is derived from an EMBL/GenBank/DDBJ whole genome shotgun (WGS) entry which is preliminary data.</text>
</comment>
<feature type="transmembrane region" description="Helical" evidence="1">
    <location>
        <begin position="255"/>
        <end position="274"/>
    </location>
</feature>
<name>U2MWV7_9BACT</name>
<organism evidence="2 3">
    <name type="scientific">Hoylesella pleuritidis F0068</name>
    <dbReference type="NCBI Taxonomy" id="1081904"/>
    <lineage>
        <taxon>Bacteria</taxon>
        <taxon>Pseudomonadati</taxon>
        <taxon>Bacteroidota</taxon>
        <taxon>Bacteroidia</taxon>
        <taxon>Bacteroidales</taxon>
        <taxon>Prevotellaceae</taxon>
        <taxon>Hoylesella</taxon>
    </lineage>
</organism>
<feature type="transmembrane region" description="Helical" evidence="1">
    <location>
        <begin position="202"/>
        <end position="218"/>
    </location>
</feature>
<feature type="transmembrane region" description="Helical" evidence="1">
    <location>
        <begin position="465"/>
        <end position="487"/>
    </location>
</feature>
<dbReference type="InterPro" id="IPR018580">
    <property type="entry name" value="Uncharacterised_YfhO"/>
</dbReference>
<keyword evidence="1" id="KW-0812">Transmembrane</keyword>
<feature type="transmembrane region" description="Helical" evidence="1">
    <location>
        <begin position="224"/>
        <end position="243"/>
    </location>
</feature>
<protein>
    <submittedName>
        <fullName evidence="2">Membrane protein YfhO domain protein</fullName>
    </submittedName>
</protein>
<dbReference type="AlphaFoldDB" id="U2MWV7"/>
<dbReference type="PANTHER" id="PTHR38454:SF1">
    <property type="entry name" value="INTEGRAL MEMBRANE PROTEIN"/>
    <property type="match status" value="1"/>
</dbReference>
<dbReference type="PANTHER" id="PTHR38454">
    <property type="entry name" value="INTEGRAL MEMBRANE PROTEIN-RELATED"/>
    <property type="match status" value="1"/>
</dbReference>
<feature type="transmembrane region" description="Helical" evidence="1">
    <location>
        <begin position="155"/>
        <end position="174"/>
    </location>
</feature>
<gene>
    <name evidence="2" type="ORF">HMPREF1218_0222</name>
</gene>
<feature type="transmembrane region" description="Helical" evidence="1">
    <location>
        <begin position="551"/>
        <end position="569"/>
    </location>
</feature>
<sequence length="860" mass="97590">MQNYNIYSEYGLISIDLQYLCSIKTNVSCVMKALKRHLYDILAVVMFAVISFVYFMPADIDGRILYRHDSSAGRGAGREATEYYEQTGERTRWSNSTFSGMPTYQTAPSYSSTDTLSTVMNAYHLWLPDNVWFLFAYLLGFYILLRAFDFREMLAALGAVVWAFSSYFLIIIAAGHLWKVMALAYLPPMIAGIVLAYRGKYLWGFIVTAIFAAFEVKANHVQMTYYYLFIIALMIIAFLFQAVREKQLARFGKATLVCIAAATIGICLNFSNLYHTWQYSQESMRGKSELVKQNATNQTNSGLDRDYITQWSYGIGETWTLLVPNTKGGASVPLSQNQQAMAKADQQYMQIYQQLGQYWGEQPGTSGPVYVGAFVLMLFILGLFIVKGPMKWALLTATVLSILLSWGHNLMPFTDFFIDYVPMYAKFRTVASILVIAEFTIPLLAMMALKKVIDEPEVLTHQVKYVYISFALTGGVALLFALAPSLFFSDFVSSSEMAAMKNIPAEYLNPMLTNLKQIREAIFTADSWRSFWIVTLGTVCLLLFKAKKLRAPWLIGALIILCLIDMWQVDKRYLNDEMFVERSIRDTPQPMTATDKQILQDKGLDYRVLNLASNTFNENETSYYHKSIGGYHAAKLRRYQELIEAYIMPEMQRMMPAIVKAQGDMTRVNGDSIYPVLNMLNTKYIILPLQENQTAPLQNPYTYGNAWFVDRISYVNNANQELDSLGKLNLRHAAVADVKFKSQLGEAVRQDNVSMVKITSYAPNQLSYDVMSDKGGVLVFSEIYYPGWTATVDGQPTELGRVNYVLRAMNIKPGKHQVTLRFFPASIKKTETVAYVSYAILILVILIGIFADRKKKQKEA</sequence>
<feature type="transmembrane region" description="Helical" evidence="1">
    <location>
        <begin position="392"/>
        <end position="411"/>
    </location>
</feature>
<accession>U2MWV7</accession>
<dbReference type="Proteomes" id="UP000016600">
    <property type="component" value="Unassembled WGS sequence"/>
</dbReference>
<dbReference type="Pfam" id="PF09586">
    <property type="entry name" value="YfhO"/>
    <property type="match status" value="1"/>
</dbReference>
<evidence type="ECO:0000313" key="2">
    <source>
        <dbReference type="EMBL" id="ERK03694.1"/>
    </source>
</evidence>
<dbReference type="EMBL" id="AWET01000008">
    <property type="protein sequence ID" value="ERK03694.1"/>
    <property type="molecule type" value="Genomic_DNA"/>
</dbReference>